<dbReference type="AlphaFoldDB" id="A0A7S8C7R4"/>
<feature type="transmembrane region" description="Helical" evidence="1">
    <location>
        <begin position="369"/>
        <end position="386"/>
    </location>
</feature>
<feature type="transmembrane region" description="Helical" evidence="1">
    <location>
        <begin position="393"/>
        <end position="414"/>
    </location>
</feature>
<feature type="transmembrane region" description="Helical" evidence="1">
    <location>
        <begin position="20"/>
        <end position="41"/>
    </location>
</feature>
<feature type="transmembrane region" description="Helical" evidence="1">
    <location>
        <begin position="339"/>
        <end position="357"/>
    </location>
</feature>
<gene>
    <name evidence="2" type="ORF">HW532_21200</name>
</gene>
<evidence type="ECO:0000313" key="2">
    <source>
        <dbReference type="EMBL" id="QPC44990.1"/>
    </source>
</evidence>
<keyword evidence="3" id="KW-1185">Reference proteome</keyword>
<dbReference type="RefSeq" id="WP_213162365.1">
    <property type="nucleotide sequence ID" value="NZ_CP058214.1"/>
</dbReference>
<feature type="transmembrane region" description="Helical" evidence="1">
    <location>
        <begin position="132"/>
        <end position="150"/>
    </location>
</feature>
<feature type="transmembrane region" description="Helical" evidence="1">
    <location>
        <begin position="156"/>
        <end position="176"/>
    </location>
</feature>
<evidence type="ECO:0000313" key="3">
    <source>
        <dbReference type="Proteomes" id="UP000593594"/>
    </source>
</evidence>
<feature type="transmembrane region" description="Helical" evidence="1">
    <location>
        <begin position="313"/>
        <end position="332"/>
    </location>
</feature>
<accession>A0A7S8C7R4</accession>
<dbReference type="EMBL" id="CP058214">
    <property type="protein sequence ID" value="QPC44990.1"/>
    <property type="molecule type" value="Genomic_DNA"/>
</dbReference>
<feature type="transmembrane region" description="Helical" evidence="1">
    <location>
        <begin position="101"/>
        <end position="120"/>
    </location>
</feature>
<dbReference type="Proteomes" id="UP000593594">
    <property type="component" value="Chromosome"/>
</dbReference>
<evidence type="ECO:0008006" key="4">
    <source>
        <dbReference type="Google" id="ProtNLM"/>
    </source>
</evidence>
<proteinExistence type="predicted"/>
<keyword evidence="1" id="KW-1133">Transmembrane helix</keyword>
<reference evidence="2 3" key="1">
    <citation type="submission" date="2020-06" db="EMBL/GenBank/DDBJ databases">
        <title>Genome sequence of 2 isolates from Red Sea Mangroves.</title>
        <authorList>
            <person name="Sefrji F."/>
            <person name="Michoud G."/>
            <person name="Merlino G."/>
            <person name="Daffonchio D."/>
        </authorList>
    </citation>
    <scope>NUCLEOTIDE SEQUENCE [LARGE SCALE GENOMIC DNA]</scope>
    <source>
        <strain evidence="2 3">R1DC25</strain>
    </source>
</reference>
<keyword evidence="1" id="KW-0472">Membrane</keyword>
<evidence type="ECO:0000256" key="1">
    <source>
        <dbReference type="SAM" id="Phobius"/>
    </source>
</evidence>
<sequence length="420" mass="45752">MDDTGRTALSGGWFMRERLLLGLALALSLALMGGLVLHILGEVPETNSYALLADAFLNGRFSGDRCFDGDCALYAGRIYVIFPPAPAVVAMPFVAVFGPGFAGFAALGALATAIALYLWWRIFERLDIDRKMAAWLLLALAFGSPLYYVTIRSDQIWFYAQAIAFLFVTAALYEVVRGGRLWVAGLSIGAAFLSRQMSVLYLPFLFALALAPGEPLISFRRDHVVRALKLGLPVAAAVGLYLLYNELRFGNPLDTGYAYIRPADPDAHNWISLRIGEIGLFSPRYLFFNLVHLFAEGFHFGFGGRYMLEPLGVSPMGASLLAASPFVLLALFAPMNRQVVIGLVTIAAILAPTLLYHSNGFSQHNVQRYVLDWLPILIYALALAVGSRLRPAFAVLAVYAVALNLVTMALLAQFGSLPGT</sequence>
<name>A0A7S8C7R4_9HYPH</name>
<protein>
    <recommendedName>
        <fullName evidence="4">Glycosyltransferase RgtA/B/C/D-like domain-containing protein</fullName>
    </recommendedName>
</protein>
<feature type="transmembrane region" description="Helical" evidence="1">
    <location>
        <begin position="188"/>
        <end position="211"/>
    </location>
</feature>
<organism evidence="2 3">
    <name type="scientific">Kaustia mangrovi</name>
    <dbReference type="NCBI Taxonomy" id="2593653"/>
    <lineage>
        <taxon>Bacteria</taxon>
        <taxon>Pseudomonadati</taxon>
        <taxon>Pseudomonadota</taxon>
        <taxon>Alphaproteobacteria</taxon>
        <taxon>Hyphomicrobiales</taxon>
        <taxon>Parvibaculaceae</taxon>
        <taxon>Kaustia</taxon>
    </lineage>
</organism>
<keyword evidence="1" id="KW-0812">Transmembrane</keyword>
<feature type="transmembrane region" description="Helical" evidence="1">
    <location>
        <begin position="223"/>
        <end position="244"/>
    </location>
</feature>
<dbReference type="KEGG" id="kmn:HW532_21200"/>